<comment type="caution">
    <text evidence="2">The sequence shown here is derived from an EMBL/GenBank/DDBJ whole genome shotgun (WGS) entry which is preliminary data.</text>
</comment>
<dbReference type="PANTHER" id="PTHR47256">
    <property type="entry name" value="ZN(II)2CYS6 TRANSCRIPTION FACTOR (EUROFUNG)-RELATED"/>
    <property type="match status" value="1"/>
</dbReference>
<evidence type="ECO:0000313" key="3">
    <source>
        <dbReference type="Proteomes" id="UP001610446"/>
    </source>
</evidence>
<evidence type="ECO:0000256" key="1">
    <source>
        <dbReference type="SAM" id="MobiDB-lite"/>
    </source>
</evidence>
<dbReference type="EMBL" id="JBFXLU010000008">
    <property type="protein sequence ID" value="KAL2855971.1"/>
    <property type="molecule type" value="Genomic_DNA"/>
</dbReference>
<accession>A0ABR4KUN0</accession>
<dbReference type="CDD" id="cd12148">
    <property type="entry name" value="fungal_TF_MHR"/>
    <property type="match status" value="1"/>
</dbReference>
<name>A0ABR4KUN0_9EURO</name>
<sequence length="335" mass="36564">MQAGDLDCYFCSPFLVNAVLAVACSYSKLPGTKTRVGTTLPGRQAFYSEAKRLLDIEHGKLPLTTFQGRGDLHLSMWAMGKHMLGWQCLVEIASCSPRMISQRNAAVAKPDQKSQELARALETAATGACTALPEWCRSGVIWAAAELGWSASRMYFRGGLEERTISRYIGLASAIPQCHDNGGQLIQAAEDTNGPNDCDASGIGLPSARAICSLPKTFASHWSELYIPIPFIRYANLALTTLLANPLAMVEPKGREQLQQYYGNAAHPHAKLKDVKIKFPSDPLVHEATSEIARSEILTALGERGTRMPRGPGDLSRQDRNPTRTSVRDHQGTQL</sequence>
<proteinExistence type="predicted"/>
<evidence type="ECO:0000313" key="2">
    <source>
        <dbReference type="EMBL" id="KAL2855971.1"/>
    </source>
</evidence>
<feature type="region of interest" description="Disordered" evidence="1">
    <location>
        <begin position="299"/>
        <end position="335"/>
    </location>
</feature>
<reference evidence="2 3" key="1">
    <citation type="submission" date="2024-07" db="EMBL/GenBank/DDBJ databases">
        <title>Section-level genome sequencing and comparative genomics of Aspergillus sections Usti and Cavernicolus.</title>
        <authorList>
            <consortium name="Lawrence Berkeley National Laboratory"/>
            <person name="Nybo J.L."/>
            <person name="Vesth T.C."/>
            <person name="Theobald S."/>
            <person name="Frisvad J.C."/>
            <person name="Larsen T.O."/>
            <person name="Kjaerboelling I."/>
            <person name="Rothschild-Mancinelli K."/>
            <person name="Lyhne E.K."/>
            <person name="Kogle M.E."/>
            <person name="Barry K."/>
            <person name="Clum A."/>
            <person name="Na H."/>
            <person name="Ledsgaard L."/>
            <person name="Lin J."/>
            <person name="Lipzen A."/>
            <person name="Kuo A."/>
            <person name="Riley R."/>
            <person name="Mondo S."/>
            <person name="Labutti K."/>
            <person name="Haridas S."/>
            <person name="Pangalinan J."/>
            <person name="Salamov A.A."/>
            <person name="Simmons B.A."/>
            <person name="Magnuson J.K."/>
            <person name="Chen J."/>
            <person name="Drula E."/>
            <person name="Henrissat B."/>
            <person name="Wiebenga A."/>
            <person name="Lubbers R.J."/>
            <person name="Gomes A.C."/>
            <person name="Makela M.R."/>
            <person name="Stajich J."/>
            <person name="Grigoriev I.V."/>
            <person name="Mortensen U.H."/>
            <person name="De Vries R.P."/>
            <person name="Baker S.E."/>
            <person name="Andersen M.R."/>
        </authorList>
    </citation>
    <scope>NUCLEOTIDE SEQUENCE [LARGE SCALE GENOMIC DNA]</scope>
    <source>
        <strain evidence="2 3">CBS 123904</strain>
    </source>
</reference>
<feature type="compositionally biased region" description="Basic and acidic residues" evidence="1">
    <location>
        <begin position="316"/>
        <end position="335"/>
    </location>
</feature>
<dbReference type="Proteomes" id="UP001610446">
    <property type="component" value="Unassembled WGS sequence"/>
</dbReference>
<dbReference type="PANTHER" id="PTHR47256:SF1">
    <property type="entry name" value="ZN(II)2CYS6 TRANSCRIPTION FACTOR (EUROFUNG)"/>
    <property type="match status" value="1"/>
</dbReference>
<organism evidence="2 3">
    <name type="scientific">Aspergillus pseudoustus</name>
    <dbReference type="NCBI Taxonomy" id="1810923"/>
    <lineage>
        <taxon>Eukaryota</taxon>
        <taxon>Fungi</taxon>
        <taxon>Dikarya</taxon>
        <taxon>Ascomycota</taxon>
        <taxon>Pezizomycotina</taxon>
        <taxon>Eurotiomycetes</taxon>
        <taxon>Eurotiomycetidae</taxon>
        <taxon>Eurotiales</taxon>
        <taxon>Aspergillaceae</taxon>
        <taxon>Aspergillus</taxon>
        <taxon>Aspergillus subgen. Nidulantes</taxon>
    </lineage>
</organism>
<dbReference type="InterPro" id="IPR053187">
    <property type="entry name" value="Notoamide_regulator"/>
</dbReference>
<gene>
    <name evidence="2" type="ORF">BJY01DRAFT_242910</name>
</gene>
<protein>
    <submittedName>
        <fullName evidence="2">Uncharacterized protein</fullName>
    </submittedName>
</protein>
<keyword evidence="3" id="KW-1185">Reference proteome</keyword>